<feature type="transmembrane region" description="Helical" evidence="8">
    <location>
        <begin position="187"/>
        <end position="206"/>
    </location>
</feature>
<feature type="transmembrane region" description="Helical" evidence="8">
    <location>
        <begin position="71"/>
        <end position="92"/>
    </location>
</feature>
<dbReference type="GO" id="GO:0005886">
    <property type="term" value="C:plasma membrane"/>
    <property type="evidence" value="ECO:0007669"/>
    <property type="project" value="UniProtKB-SubCell"/>
</dbReference>
<keyword evidence="4" id="KW-0808">Transferase</keyword>
<proteinExistence type="predicted"/>
<feature type="transmembrane region" description="Helical" evidence="8">
    <location>
        <begin position="148"/>
        <end position="175"/>
    </location>
</feature>
<keyword evidence="3" id="KW-0328">Glycosyltransferase</keyword>
<feature type="transmembrane region" description="Helical" evidence="8">
    <location>
        <begin position="295"/>
        <end position="312"/>
    </location>
</feature>
<sequence length="475" mass="55703">MTKKLLILFLFLGNSLIFLLKQPLTGDGLFTASLVRLPFKEMWTYIIGDFHPPLYYFSLALFARIFGFNDLVLRLFSIIFGLLAIAIFYIFLKETFDESIAFFSSLVLVFLPNFIFSSREPRMYPMFLFLVILSFFFFNRLLKEKSILLISGFTLSLLLLLYSHNWGLIVFFYLLAFTIISGNFKKFLTPFTLSFIGYLPWLPIFLNQLTLKTALGRSWGLPVENFWPRLWGAFLWNYNLLELPYIFWLVASLSAFFSILFLLLHCFRKKELLYLNLLLPSNILLFYLLTFREPFLTFSHISYLVPFYALGLGKGLNSFKNKNLSYAILITFTGLLFLFNVFHHYLLPISGTRTAQLFIKDQNQPGVLVFLTPYEALRMSWYLNSSPHQFITLSQDELPLFVMKDKLADQAVSALNELKEQHHGWVFYTGINIHRKDRASIYDPQIRIKNWLEKNSVRKIPFGADTPYPVYLYEF</sequence>
<comment type="caution">
    <text evidence="10">The sequence shown here is derived from an EMBL/GenBank/DDBJ whole genome shotgun (WGS) entry which is preliminary data.</text>
</comment>
<evidence type="ECO:0000313" key="10">
    <source>
        <dbReference type="EMBL" id="MBT9144461.1"/>
    </source>
</evidence>
<keyword evidence="7 8" id="KW-0472">Membrane</keyword>
<dbReference type="InterPro" id="IPR038731">
    <property type="entry name" value="RgtA/B/C-like"/>
</dbReference>
<feature type="transmembrane region" description="Helical" evidence="8">
    <location>
        <begin position="42"/>
        <end position="62"/>
    </location>
</feature>
<gene>
    <name evidence="10" type="ORF">DDT42_00302</name>
</gene>
<dbReference type="AlphaFoldDB" id="A0A9E2F3Z7"/>
<reference evidence="10 11" key="1">
    <citation type="journal article" date="2021" name="bioRxiv">
        <title>Unique metabolic strategies in Hadean analogues reveal hints for primordial physiology.</title>
        <authorList>
            <person name="Nobu M.K."/>
            <person name="Nakai R."/>
            <person name="Tamazawa S."/>
            <person name="Mori H."/>
            <person name="Toyoda A."/>
            <person name="Ijiri A."/>
            <person name="Suzuki S."/>
            <person name="Kurokawa K."/>
            <person name="Kamagata Y."/>
            <person name="Tamaki H."/>
        </authorList>
    </citation>
    <scope>NUCLEOTIDE SEQUENCE [LARGE SCALE GENOMIC DNA]</scope>
    <source>
        <strain evidence="10">BS525</strain>
    </source>
</reference>
<feature type="transmembrane region" description="Helical" evidence="8">
    <location>
        <begin position="98"/>
        <end position="116"/>
    </location>
</feature>
<keyword evidence="2" id="KW-1003">Cell membrane</keyword>
<evidence type="ECO:0000256" key="6">
    <source>
        <dbReference type="ARBA" id="ARBA00022989"/>
    </source>
</evidence>
<evidence type="ECO:0000256" key="1">
    <source>
        <dbReference type="ARBA" id="ARBA00004651"/>
    </source>
</evidence>
<keyword evidence="5 8" id="KW-0812">Transmembrane</keyword>
<evidence type="ECO:0000313" key="11">
    <source>
        <dbReference type="Proteomes" id="UP000811545"/>
    </source>
</evidence>
<dbReference type="GO" id="GO:0009103">
    <property type="term" value="P:lipopolysaccharide biosynthetic process"/>
    <property type="evidence" value="ECO:0007669"/>
    <property type="project" value="UniProtKB-ARBA"/>
</dbReference>
<dbReference type="PANTHER" id="PTHR33908:SF11">
    <property type="entry name" value="MEMBRANE PROTEIN"/>
    <property type="match status" value="1"/>
</dbReference>
<dbReference type="Pfam" id="PF13231">
    <property type="entry name" value="PMT_2"/>
    <property type="match status" value="1"/>
</dbReference>
<evidence type="ECO:0000256" key="8">
    <source>
        <dbReference type="SAM" id="Phobius"/>
    </source>
</evidence>
<evidence type="ECO:0000256" key="4">
    <source>
        <dbReference type="ARBA" id="ARBA00022679"/>
    </source>
</evidence>
<accession>A0A9E2F3Z7</accession>
<feature type="transmembrane region" description="Helical" evidence="8">
    <location>
        <begin position="272"/>
        <end position="289"/>
    </location>
</feature>
<feature type="transmembrane region" description="Helical" evidence="8">
    <location>
        <begin position="324"/>
        <end position="346"/>
    </location>
</feature>
<keyword evidence="6 8" id="KW-1133">Transmembrane helix</keyword>
<organism evidence="10 11">
    <name type="scientific">Psychracetigena formicireducens</name>
    <dbReference type="NCBI Taxonomy" id="2986056"/>
    <lineage>
        <taxon>Bacteria</taxon>
        <taxon>Bacillati</taxon>
        <taxon>Candidatus Lithacetigenota</taxon>
        <taxon>Candidatus Psychracetigena</taxon>
    </lineage>
</organism>
<evidence type="ECO:0000256" key="3">
    <source>
        <dbReference type="ARBA" id="ARBA00022676"/>
    </source>
</evidence>
<dbReference type="Proteomes" id="UP000811545">
    <property type="component" value="Unassembled WGS sequence"/>
</dbReference>
<feature type="transmembrane region" description="Helical" evidence="8">
    <location>
        <begin position="123"/>
        <end position="142"/>
    </location>
</feature>
<dbReference type="PANTHER" id="PTHR33908">
    <property type="entry name" value="MANNOSYLTRANSFERASE YKCB-RELATED"/>
    <property type="match status" value="1"/>
</dbReference>
<dbReference type="EMBL" id="QLTW01000008">
    <property type="protein sequence ID" value="MBT9144461.1"/>
    <property type="molecule type" value="Genomic_DNA"/>
</dbReference>
<dbReference type="GO" id="GO:0016763">
    <property type="term" value="F:pentosyltransferase activity"/>
    <property type="evidence" value="ECO:0007669"/>
    <property type="project" value="TreeGrafter"/>
</dbReference>
<feature type="domain" description="Glycosyltransferase RgtA/B/C/D-like" evidence="9">
    <location>
        <begin position="51"/>
        <end position="201"/>
    </location>
</feature>
<evidence type="ECO:0000256" key="5">
    <source>
        <dbReference type="ARBA" id="ARBA00022692"/>
    </source>
</evidence>
<evidence type="ECO:0000256" key="7">
    <source>
        <dbReference type="ARBA" id="ARBA00023136"/>
    </source>
</evidence>
<name>A0A9E2F3Z7_PSYF1</name>
<protein>
    <recommendedName>
        <fullName evidence="9">Glycosyltransferase RgtA/B/C/D-like domain-containing protein</fullName>
    </recommendedName>
</protein>
<feature type="transmembrane region" description="Helical" evidence="8">
    <location>
        <begin position="245"/>
        <end position="265"/>
    </location>
</feature>
<comment type="subcellular location">
    <subcellularLocation>
        <location evidence="1">Cell membrane</location>
        <topology evidence="1">Multi-pass membrane protein</topology>
    </subcellularLocation>
</comment>
<evidence type="ECO:0000259" key="9">
    <source>
        <dbReference type="Pfam" id="PF13231"/>
    </source>
</evidence>
<evidence type="ECO:0000256" key="2">
    <source>
        <dbReference type="ARBA" id="ARBA00022475"/>
    </source>
</evidence>
<dbReference type="InterPro" id="IPR050297">
    <property type="entry name" value="LipidA_mod_glycosyltrf_83"/>
</dbReference>